<protein>
    <submittedName>
        <fullName evidence="1">Uncharacterized protein</fullName>
    </submittedName>
</protein>
<dbReference type="OrthoDB" id="10248879at2759"/>
<accession>A0A4Z1T6W3</accession>
<comment type="caution">
    <text evidence="1">The sequence shown here is derived from an EMBL/GenBank/DDBJ whole genome shotgun (WGS) entry which is preliminary data.</text>
</comment>
<reference evidence="1 2" key="1">
    <citation type="submission" date="2019-05" db="EMBL/GenBank/DDBJ databases">
        <title>The compact genome of Giardia muris reveals important steps in the evolution of intestinal protozoan parasites.</title>
        <authorList>
            <person name="Xu F."/>
            <person name="Jimenez-Gonzalez A."/>
            <person name="Einarsson E."/>
            <person name="Astvaldsson A."/>
            <person name="Peirasmaki D."/>
            <person name="Eckmann L."/>
            <person name="Andersson J.O."/>
            <person name="Svard S.G."/>
            <person name="Jerlstrom-Hultqvist J."/>
        </authorList>
    </citation>
    <scope>NUCLEOTIDE SEQUENCE [LARGE SCALE GENOMIC DNA]</scope>
    <source>
        <strain evidence="1 2">Roberts-Thomson</strain>
    </source>
</reference>
<dbReference type="EMBL" id="VDLU01000001">
    <property type="protein sequence ID" value="TNJ29803.1"/>
    <property type="molecule type" value="Genomic_DNA"/>
</dbReference>
<dbReference type="Proteomes" id="UP000315496">
    <property type="component" value="Chromosome 1"/>
</dbReference>
<sequence>MSDKISSQQIEAKVQEICGVNPTAKLVPAATLRQWAAEILAGRHTSMTSPPIGTATEPTLEEDDLGADETEFGDVVELRGHKFVICNGLVIPKDLLESKVLPMIEEYMTQHGITLDQVFSEMMQ</sequence>
<keyword evidence="2" id="KW-1185">Reference proteome</keyword>
<evidence type="ECO:0000313" key="2">
    <source>
        <dbReference type="Proteomes" id="UP000315496"/>
    </source>
</evidence>
<organism evidence="1 2">
    <name type="scientific">Giardia muris</name>
    <dbReference type="NCBI Taxonomy" id="5742"/>
    <lineage>
        <taxon>Eukaryota</taxon>
        <taxon>Metamonada</taxon>
        <taxon>Diplomonadida</taxon>
        <taxon>Hexamitidae</taxon>
        <taxon>Giardiinae</taxon>
        <taxon>Giardia</taxon>
    </lineage>
</organism>
<gene>
    <name evidence="1" type="ORF">GMRT_11500</name>
</gene>
<dbReference type="AlphaFoldDB" id="A0A4Z1T6W3"/>
<dbReference type="VEuPathDB" id="GiardiaDB:GMRT_11500"/>
<proteinExistence type="predicted"/>
<evidence type="ECO:0000313" key="1">
    <source>
        <dbReference type="EMBL" id="TNJ29803.1"/>
    </source>
</evidence>
<name>A0A4Z1T6W3_GIAMU</name>